<evidence type="ECO:0000313" key="2">
    <source>
        <dbReference type="Proteomes" id="UP001321542"/>
    </source>
</evidence>
<dbReference type="Proteomes" id="UP001321542">
    <property type="component" value="Chromosome"/>
</dbReference>
<keyword evidence="2" id="KW-1185">Reference proteome</keyword>
<evidence type="ECO:0000313" key="1">
    <source>
        <dbReference type="EMBL" id="BBC31016.1"/>
    </source>
</evidence>
<organism evidence="1 2">
    <name type="scientific">Streptomyces graminofaciens</name>
    <dbReference type="NCBI Taxonomy" id="68212"/>
    <lineage>
        <taxon>Bacteria</taxon>
        <taxon>Bacillati</taxon>
        <taxon>Actinomycetota</taxon>
        <taxon>Actinomycetes</taxon>
        <taxon>Kitasatosporales</taxon>
        <taxon>Streptomycetaceae</taxon>
        <taxon>Streptomyces</taxon>
    </lineage>
</organism>
<dbReference type="EMBL" id="AP018448">
    <property type="protein sequence ID" value="BBC31016.1"/>
    <property type="molecule type" value="Genomic_DNA"/>
</dbReference>
<reference evidence="1 2" key="2">
    <citation type="journal article" date="2023" name="ChemBioChem">
        <title>Acyltransferase Domain Exchange between Two Independent Type I Polyketide Synthases in the Same Producer Strain of Macrolide Antibiotics.</title>
        <authorList>
            <person name="Kudo F."/>
            <person name="Kishikawa K."/>
            <person name="Tsuboi K."/>
            <person name="Kido T."/>
            <person name="Usui T."/>
            <person name="Hashimoto J."/>
            <person name="Shin-Ya K."/>
            <person name="Miyanaga A."/>
            <person name="Eguchi T."/>
        </authorList>
    </citation>
    <scope>NUCLEOTIDE SEQUENCE [LARGE SCALE GENOMIC DNA]</scope>
    <source>
        <strain evidence="1 2">A-8890</strain>
    </source>
</reference>
<protein>
    <submittedName>
        <fullName evidence="1">Uncharacterized protein</fullName>
    </submittedName>
</protein>
<gene>
    <name evidence="1" type="ORF">SGFS_023100</name>
</gene>
<name>A0ABM7F5J0_9ACTN</name>
<sequence length="55" mass="5931">MRPSLPDLTAGMRWWTDELGDGPWFVNGRIGGEGSTYRGEPGKAEFAIALAFSGT</sequence>
<proteinExistence type="predicted"/>
<accession>A0ABM7F5J0</accession>
<reference evidence="1 2" key="1">
    <citation type="journal article" date="2010" name="ChemBioChem">
        <title>Cloning and characterization of the biosynthetic gene cluster of 16-membered macrolide antibiotic FD-891: involvement of a dual functional cytochrome P450 monooxygenase catalyzing epoxidation and hydroxylation.</title>
        <authorList>
            <person name="Kudo F."/>
            <person name="Motegi A."/>
            <person name="Mizoue K."/>
            <person name="Eguchi T."/>
        </authorList>
    </citation>
    <scope>NUCLEOTIDE SEQUENCE [LARGE SCALE GENOMIC DNA]</scope>
    <source>
        <strain evidence="1 2">A-8890</strain>
    </source>
</reference>